<keyword evidence="2 4" id="KW-0808">Transferase</keyword>
<dbReference type="InterPro" id="IPR017138">
    <property type="entry name" value="Asp_Glu_LeuTrfase"/>
</dbReference>
<dbReference type="Pfam" id="PF04377">
    <property type="entry name" value="ATE_C"/>
    <property type="match status" value="1"/>
</dbReference>
<dbReference type="InterPro" id="IPR016181">
    <property type="entry name" value="Acyl_CoA_acyltransferase"/>
</dbReference>
<dbReference type="EMBL" id="RJVI01000002">
    <property type="protein sequence ID" value="ROR32615.1"/>
    <property type="molecule type" value="Genomic_DNA"/>
</dbReference>
<keyword evidence="8" id="KW-1185">Reference proteome</keyword>
<evidence type="ECO:0000313" key="7">
    <source>
        <dbReference type="EMBL" id="ROR32615.1"/>
    </source>
</evidence>
<keyword evidence="1 4" id="KW-0963">Cytoplasm</keyword>
<dbReference type="Pfam" id="PF04376">
    <property type="entry name" value="ATE_N"/>
    <property type="match status" value="1"/>
</dbReference>
<dbReference type="InterPro" id="IPR007472">
    <property type="entry name" value="N-end_Aminoacyl_Trfase_C"/>
</dbReference>
<evidence type="ECO:0000256" key="2">
    <source>
        <dbReference type="ARBA" id="ARBA00022679"/>
    </source>
</evidence>
<dbReference type="Gene3D" id="3.40.630.30">
    <property type="match status" value="1"/>
</dbReference>
<comment type="catalytic activity">
    <reaction evidence="4">
        <text>N-terminal L-glutamyl-[protein] + L-leucyl-tRNA(Leu) = N-terminal L-leucyl-L-glutamyl-[protein] + tRNA(Leu) + H(+)</text>
        <dbReference type="Rhea" id="RHEA:50412"/>
        <dbReference type="Rhea" id="RHEA-COMP:9613"/>
        <dbReference type="Rhea" id="RHEA-COMP:9622"/>
        <dbReference type="Rhea" id="RHEA-COMP:12664"/>
        <dbReference type="Rhea" id="RHEA-COMP:12668"/>
        <dbReference type="ChEBI" id="CHEBI:15378"/>
        <dbReference type="ChEBI" id="CHEBI:64721"/>
        <dbReference type="ChEBI" id="CHEBI:78442"/>
        <dbReference type="ChEBI" id="CHEBI:78494"/>
        <dbReference type="ChEBI" id="CHEBI:133041"/>
        <dbReference type="EC" id="2.3.2.29"/>
    </reaction>
</comment>
<evidence type="ECO:0000256" key="3">
    <source>
        <dbReference type="ARBA" id="ARBA00023315"/>
    </source>
</evidence>
<dbReference type="EC" id="2.3.2.29" evidence="4"/>
<dbReference type="GO" id="GO:0008914">
    <property type="term" value="F:leucyl-tRNA--protein transferase activity"/>
    <property type="evidence" value="ECO:0007669"/>
    <property type="project" value="UniProtKB-UniRule"/>
</dbReference>
<dbReference type="Proteomes" id="UP000276634">
    <property type="component" value="Unassembled WGS sequence"/>
</dbReference>
<protein>
    <recommendedName>
        <fullName evidence="4">Aspartate/glutamate leucyltransferase</fullName>
        <ecNumber evidence="4">2.3.2.29</ecNumber>
    </recommendedName>
</protein>
<dbReference type="HAMAP" id="MF_00689">
    <property type="entry name" value="Bpt"/>
    <property type="match status" value="1"/>
</dbReference>
<dbReference type="GO" id="GO:0005737">
    <property type="term" value="C:cytoplasm"/>
    <property type="evidence" value="ECO:0007669"/>
    <property type="project" value="UniProtKB-SubCell"/>
</dbReference>
<dbReference type="InterPro" id="IPR030700">
    <property type="entry name" value="N-end_Aminoacyl_Trfase"/>
</dbReference>
<dbReference type="GO" id="GO:0071596">
    <property type="term" value="P:ubiquitin-dependent protein catabolic process via the N-end rule pathway"/>
    <property type="evidence" value="ECO:0007669"/>
    <property type="project" value="InterPro"/>
</dbReference>
<comment type="similarity">
    <text evidence="4">Belongs to the R-transferase family. Bpt subfamily.</text>
</comment>
<sequence>MTGPAELAALLPAPLFLSGPQPCGYLPDRKATHLFTDPGPGLEPARYGRLLALGFRRSGAFLYRPHCFGCDACVPVRVPAGTFRPRRWARRTLERNRDLQRTLGPAAADAEHLDLYNRYLAWRHPGGTMACADAAEYRELLLAPWAETVELAFRLAGRLVAVAVTDRTADALSAVYTYYDPALAPRGLGTLAILEQLRLAREQGLPWVYLGYWIEGHAKMGYKARFRPLERLGPGGWVPLAPDRGGDGPR</sequence>
<dbReference type="GO" id="GO:0004057">
    <property type="term" value="F:arginyl-tRNA--protein transferase activity"/>
    <property type="evidence" value="ECO:0007669"/>
    <property type="project" value="InterPro"/>
</dbReference>
<dbReference type="PIRSF" id="PIRSF037208">
    <property type="entry name" value="ATE_pro_prd"/>
    <property type="match status" value="1"/>
</dbReference>
<dbReference type="NCBIfam" id="NF002346">
    <property type="entry name" value="PRK01305.2-3"/>
    <property type="match status" value="1"/>
</dbReference>
<keyword evidence="3 4" id="KW-0012">Acyltransferase</keyword>
<evidence type="ECO:0000259" key="6">
    <source>
        <dbReference type="Pfam" id="PF04377"/>
    </source>
</evidence>
<proteinExistence type="inferred from homology"/>
<comment type="caution">
    <text evidence="7">The sequence shown here is derived from an EMBL/GenBank/DDBJ whole genome shotgun (WGS) entry which is preliminary data.</text>
</comment>
<reference evidence="7 8" key="1">
    <citation type="submission" date="2018-11" db="EMBL/GenBank/DDBJ databases">
        <title>Genomic Encyclopedia of Type Strains, Phase IV (KMG-IV): sequencing the most valuable type-strain genomes for metagenomic binning, comparative biology and taxonomic classification.</title>
        <authorList>
            <person name="Goeker M."/>
        </authorList>
    </citation>
    <scope>NUCLEOTIDE SEQUENCE [LARGE SCALE GENOMIC DNA]</scope>
    <source>
        <strain evidence="7 8">DSM 100275</strain>
    </source>
</reference>
<feature type="domain" description="N-end aminoacyl transferase N-terminal" evidence="5">
    <location>
        <begin position="21"/>
        <end position="91"/>
    </location>
</feature>
<dbReference type="NCBIfam" id="NF002341">
    <property type="entry name" value="PRK01305.1-1"/>
    <property type="match status" value="1"/>
</dbReference>
<organism evidence="7 8">
    <name type="scientific">Inmirania thermothiophila</name>
    <dbReference type="NCBI Taxonomy" id="1750597"/>
    <lineage>
        <taxon>Bacteria</taxon>
        <taxon>Pseudomonadati</taxon>
        <taxon>Pseudomonadota</taxon>
        <taxon>Gammaproteobacteria</taxon>
        <taxon>Chromatiales</taxon>
        <taxon>Ectothiorhodospiraceae</taxon>
        <taxon>Inmirania</taxon>
    </lineage>
</organism>
<dbReference type="PANTHER" id="PTHR21367">
    <property type="entry name" value="ARGININE-TRNA-PROTEIN TRANSFERASE 1"/>
    <property type="match status" value="1"/>
</dbReference>
<comment type="catalytic activity">
    <reaction evidence="4">
        <text>N-terminal L-aspartyl-[protein] + L-leucyl-tRNA(Leu) = N-terminal L-leucyl-L-aspartyl-[protein] + tRNA(Leu) + H(+)</text>
        <dbReference type="Rhea" id="RHEA:50420"/>
        <dbReference type="Rhea" id="RHEA-COMP:9613"/>
        <dbReference type="Rhea" id="RHEA-COMP:9622"/>
        <dbReference type="Rhea" id="RHEA-COMP:12669"/>
        <dbReference type="Rhea" id="RHEA-COMP:12674"/>
        <dbReference type="ChEBI" id="CHEBI:15378"/>
        <dbReference type="ChEBI" id="CHEBI:64720"/>
        <dbReference type="ChEBI" id="CHEBI:78442"/>
        <dbReference type="ChEBI" id="CHEBI:78494"/>
        <dbReference type="ChEBI" id="CHEBI:133042"/>
        <dbReference type="EC" id="2.3.2.29"/>
    </reaction>
</comment>
<evidence type="ECO:0000313" key="8">
    <source>
        <dbReference type="Proteomes" id="UP000276634"/>
    </source>
</evidence>
<accession>A0A3N1Y1B6</accession>
<comment type="function">
    <text evidence="4">Functions in the N-end rule pathway of protein degradation where it conjugates Leu from its aminoacyl-tRNA to the N-termini of proteins containing an N-terminal aspartate or glutamate.</text>
</comment>
<evidence type="ECO:0000259" key="5">
    <source>
        <dbReference type="Pfam" id="PF04376"/>
    </source>
</evidence>
<evidence type="ECO:0000256" key="1">
    <source>
        <dbReference type="ARBA" id="ARBA00022490"/>
    </source>
</evidence>
<comment type="subcellular location">
    <subcellularLocation>
        <location evidence="4">Cytoplasm</location>
    </subcellularLocation>
</comment>
<evidence type="ECO:0000256" key="4">
    <source>
        <dbReference type="HAMAP-Rule" id="MF_00689"/>
    </source>
</evidence>
<feature type="domain" description="N-end rule aminoacyl transferase C-terminal" evidence="6">
    <location>
        <begin position="111"/>
        <end position="232"/>
    </location>
</feature>
<dbReference type="PANTHER" id="PTHR21367:SF1">
    <property type="entry name" value="ARGINYL-TRNA--PROTEIN TRANSFERASE 1"/>
    <property type="match status" value="1"/>
</dbReference>
<dbReference type="RefSeq" id="WP_245995202.1">
    <property type="nucleotide sequence ID" value="NZ_RJVI01000002.1"/>
</dbReference>
<dbReference type="NCBIfam" id="NF002342">
    <property type="entry name" value="PRK01305.1-3"/>
    <property type="match status" value="1"/>
</dbReference>
<gene>
    <name evidence="4" type="primary">bpt</name>
    <name evidence="7" type="ORF">EDC57_1821</name>
</gene>
<dbReference type="AlphaFoldDB" id="A0A3N1Y1B6"/>
<dbReference type="SUPFAM" id="SSF55729">
    <property type="entry name" value="Acyl-CoA N-acyltransferases (Nat)"/>
    <property type="match status" value="1"/>
</dbReference>
<name>A0A3N1Y1B6_9GAMM</name>
<dbReference type="InterPro" id="IPR007471">
    <property type="entry name" value="N-end_Aminoacyl_Trfase_N"/>
</dbReference>